<dbReference type="GO" id="GO:0005737">
    <property type="term" value="C:cytoplasm"/>
    <property type="evidence" value="ECO:0007669"/>
    <property type="project" value="UniProtKB-SubCell"/>
</dbReference>
<dbReference type="GO" id="GO:0030261">
    <property type="term" value="P:chromosome condensation"/>
    <property type="evidence" value="ECO:0007669"/>
    <property type="project" value="UniProtKB-KW"/>
</dbReference>
<protein>
    <submittedName>
        <fullName evidence="11">Chromosome segregation protein SMC</fullName>
    </submittedName>
</protein>
<dbReference type="InterPro" id="IPR027417">
    <property type="entry name" value="P-loop_NTPase"/>
</dbReference>
<dbReference type="Gene3D" id="3.40.50.300">
    <property type="entry name" value="P-loop containing nucleotide triphosphate hydrolases"/>
    <property type="match status" value="1"/>
</dbReference>
<feature type="domain" description="RecF/RecN/SMC N-terminal" evidence="10">
    <location>
        <begin position="66"/>
        <end position="272"/>
    </location>
</feature>
<evidence type="ECO:0000256" key="4">
    <source>
        <dbReference type="ARBA" id="ARBA00022829"/>
    </source>
</evidence>
<comment type="caution">
    <text evidence="11">The sequence shown here is derived from an EMBL/GenBank/DDBJ whole genome shotgun (WGS) entry which is preliminary data.</text>
</comment>
<evidence type="ECO:0000256" key="8">
    <source>
        <dbReference type="ARBA" id="ARBA00023125"/>
    </source>
</evidence>
<evidence type="ECO:0000256" key="7">
    <source>
        <dbReference type="ARBA" id="ARBA00023067"/>
    </source>
</evidence>
<keyword evidence="8" id="KW-0238">DNA-binding</keyword>
<dbReference type="FunFam" id="3.40.50.300:FF:000901">
    <property type="entry name" value="Chromosome partition protein Smc"/>
    <property type="match status" value="1"/>
</dbReference>
<evidence type="ECO:0000259" key="10">
    <source>
        <dbReference type="Pfam" id="PF02463"/>
    </source>
</evidence>
<dbReference type="InterPro" id="IPR003395">
    <property type="entry name" value="RecF/RecN/SMC_N"/>
</dbReference>
<evidence type="ECO:0000256" key="6">
    <source>
        <dbReference type="ARBA" id="ARBA00023054"/>
    </source>
</evidence>
<keyword evidence="4" id="KW-0159">Chromosome partition</keyword>
<dbReference type="InterPro" id="IPR050308">
    <property type="entry name" value="MukB/SMC"/>
</dbReference>
<feature type="coiled-coil region" evidence="9">
    <location>
        <begin position="65"/>
        <end position="127"/>
    </location>
</feature>
<gene>
    <name evidence="11" type="ORF">CN311_27210</name>
</gene>
<keyword evidence="3" id="KW-0547">Nucleotide-binding</keyword>
<dbReference type="EMBL" id="NWQG01000218">
    <property type="protein sequence ID" value="PDQ17976.1"/>
    <property type="molecule type" value="Genomic_DNA"/>
</dbReference>
<dbReference type="PANTHER" id="PTHR42963:SF1">
    <property type="entry name" value="DUF4476 DOMAIN-CONTAINING PROTEIN"/>
    <property type="match status" value="1"/>
</dbReference>
<keyword evidence="6 9" id="KW-0175">Coiled coil</keyword>
<evidence type="ECO:0000313" key="11">
    <source>
        <dbReference type="EMBL" id="PDQ17976.1"/>
    </source>
</evidence>
<evidence type="ECO:0000313" key="12">
    <source>
        <dbReference type="Proteomes" id="UP000219182"/>
    </source>
</evidence>
<comment type="subcellular location">
    <subcellularLocation>
        <location evidence="1">Cytoplasm</location>
    </subcellularLocation>
</comment>
<dbReference type="GO" id="GO:0005524">
    <property type="term" value="F:ATP binding"/>
    <property type="evidence" value="ECO:0007669"/>
    <property type="project" value="UniProtKB-KW"/>
</dbReference>
<feature type="coiled-coil region" evidence="9">
    <location>
        <begin position="4"/>
        <end position="38"/>
    </location>
</feature>
<dbReference type="Pfam" id="PF02463">
    <property type="entry name" value="SMC_N"/>
    <property type="match status" value="1"/>
</dbReference>
<dbReference type="AlphaFoldDB" id="A0A2A6F8F2"/>
<dbReference type="GO" id="GO:0003677">
    <property type="term" value="F:DNA binding"/>
    <property type="evidence" value="ECO:0007669"/>
    <property type="project" value="UniProtKB-KW"/>
</dbReference>
<dbReference type="GO" id="GO:0007059">
    <property type="term" value="P:chromosome segregation"/>
    <property type="evidence" value="ECO:0007669"/>
    <property type="project" value="UniProtKB-KW"/>
</dbReference>
<evidence type="ECO:0000256" key="2">
    <source>
        <dbReference type="ARBA" id="ARBA00022490"/>
    </source>
</evidence>
<keyword evidence="2" id="KW-0963">Cytoplasm</keyword>
<accession>A0A2A6F8F2</accession>
<dbReference type="PANTHER" id="PTHR42963">
    <property type="entry name" value="CHROMOSOME PARTITION PROTEIN MUKB"/>
    <property type="match status" value="1"/>
</dbReference>
<keyword evidence="12" id="KW-1185">Reference proteome</keyword>
<sequence>DKAATAAIQSLAEARETRVRAEERLTAADERRLEVEARIQETLNTPPHLVIRHTGLEADSPMPEMAEIERQLDRLKIERERLGAVNLRAEEEQKELSDRLETIVSEREDIIEAIRKLRQAIQSLNREGRERLLAAFEVVNGHFQRLFSHLFGGGTAELQLIESDDPLEAGLEILARPPGKKPQTMTLLSGGEQALTAMSLIFAVFLTNPAPICVLDEVDAPLDDHNVERFCNLMDEMANTTETRFVIITHNPITMARMNRLFGVTMAEQGVSQLVSVDLQAAEAMREAS</sequence>
<feature type="non-terminal residue" evidence="11">
    <location>
        <position position="1"/>
    </location>
</feature>
<proteinExistence type="predicted"/>
<name>A0A2A6F8F2_9HYPH</name>
<keyword evidence="5" id="KW-0067">ATP-binding</keyword>
<evidence type="ECO:0000256" key="3">
    <source>
        <dbReference type="ARBA" id="ARBA00022741"/>
    </source>
</evidence>
<evidence type="ECO:0000256" key="5">
    <source>
        <dbReference type="ARBA" id="ARBA00022840"/>
    </source>
</evidence>
<keyword evidence="7" id="KW-0226">DNA condensation</keyword>
<dbReference type="CDD" id="cd03278">
    <property type="entry name" value="ABC_SMC_barmotin"/>
    <property type="match status" value="1"/>
</dbReference>
<evidence type="ECO:0000256" key="9">
    <source>
        <dbReference type="SAM" id="Coils"/>
    </source>
</evidence>
<organism evidence="11 12">
    <name type="scientific">Mesorhizobium sanjuanii</name>
    <dbReference type="NCBI Taxonomy" id="2037900"/>
    <lineage>
        <taxon>Bacteria</taxon>
        <taxon>Pseudomonadati</taxon>
        <taxon>Pseudomonadota</taxon>
        <taxon>Alphaproteobacteria</taxon>
        <taxon>Hyphomicrobiales</taxon>
        <taxon>Phyllobacteriaceae</taxon>
        <taxon>Mesorhizobium</taxon>
    </lineage>
</organism>
<dbReference type="SUPFAM" id="SSF52540">
    <property type="entry name" value="P-loop containing nucleoside triphosphate hydrolases"/>
    <property type="match status" value="1"/>
</dbReference>
<dbReference type="Proteomes" id="UP000219182">
    <property type="component" value="Unassembled WGS sequence"/>
</dbReference>
<evidence type="ECO:0000256" key="1">
    <source>
        <dbReference type="ARBA" id="ARBA00004496"/>
    </source>
</evidence>
<reference evidence="11 12" key="1">
    <citation type="submission" date="2017-09" db="EMBL/GenBank/DDBJ databases">
        <title>Mesorhizobum sanjuanii sp. nov. isolated from nodules of Lotus tenuis in saline-alkaline lowlands of Flooding Pampa.</title>
        <authorList>
            <person name="Sannazzaro A.I."/>
            <person name="Torres Tejerizo G.A."/>
            <person name="Fontana F."/>
            <person name="Cumpa Velazquez L.M."/>
            <person name="Hansen L."/>
            <person name="Pistorio M."/>
            <person name="Estrella M.J."/>
        </authorList>
    </citation>
    <scope>NUCLEOTIDE SEQUENCE [LARGE SCALE GENOMIC DNA]</scope>
    <source>
        <strain evidence="11 12">BSA136</strain>
    </source>
</reference>